<dbReference type="EMBL" id="FNUZ01000001">
    <property type="protein sequence ID" value="SEF47909.1"/>
    <property type="molecule type" value="Genomic_DNA"/>
</dbReference>
<keyword evidence="3" id="KW-1185">Reference proteome</keyword>
<name>A0A1H5SBF4_9RHOB</name>
<dbReference type="OrthoDB" id="7871900at2"/>
<evidence type="ECO:0000313" key="2">
    <source>
        <dbReference type="EMBL" id="SEF47909.1"/>
    </source>
</evidence>
<dbReference type="Proteomes" id="UP000236752">
    <property type="component" value="Unassembled WGS sequence"/>
</dbReference>
<dbReference type="AlphaFoldDB" id="A0A1H5SBF4"/>
<feature type="signal peptide" evidence="1">
    <location>
        <begin position="1"/>
        <end position="19"/>
    </location>
</feature>
<keyword evidence="1" id="KW-0732">Signal</keyword>
<dbReference type="RefSeq" id="WP_103908585.1">
    <property type="nucleotide sequence ID" value="NZ_FNUZ01000001.1"/>
</dbReference>
<evidence type="ECO:0000256" key="1">
    <source>
        <dbReference type="SAM" id="SignalP"/>
    </source>
</evidence>
<sequence length="119" mass="12889">MFGRLKNLVIACLSVTLFAALTVYSATQMAPDHDALMQKAEMIAAGATLADICSENLDQHDHEHRCPVCNELPRSEQARAPESIIKLSIALEHHYAADLITGPQLRHSHVAARAPPAAV</sequence>
<gene>
    <name evidence="2" type="ORF">SAMN04488045_0167</name>
</gene>
<proteinExistence type="predicted"/>
<reference evidence="2 3" key="1">
    <citation type="submission" date="2016-10" db="EMBL/GenBank/DDBJ databases">
        <authorList>
            <person name="de Groot N.N."/>
        </authorList>
    </citation>
    <scope>NUCLEOTIDE SEQUENCE [LARGE SCALE GENOMIC DNA]</scope>
    <source>
        <strain evidence="2 3">DSM 26915</strain>
    </source>
</reference>
<organism evidence="2 3">
    <name type="scientific">Thalassococcus halodurans</name>
    <dbReference type="NCBI Taxonomy" id="373675"/>
    <lineage>
        <taxon>Bacteria</taxon>
        <taxon>Pseudomonadati</taxon>
        <taxon>Pseudomonadota</taxon>
        <taxon>Alphaproteobacteria</taxon>
        <taxon>Rhodobacterales</taxon>
        <taxon>Roseobacteraceae</taxon>
        <taxon>Thalassococcus</taxon>
    </lineage>
</organism>
<evidence type="ECO:0008006" key="4">
    <source>
        <dbReference type="Google" id="ProtNLM"/>
    </source>
</evidence>
<protein>
    <recommendedName>
        <fullName evidence="4">DUF2946 domain-containing protein</fullName>
    </recommendedName>
</protein>
<accession>A0A1H5SBF4</accession>
<feature type="chain" id="PRO_5009283847" description="DUF2946 domain-containing protein" evidence="1">
    <location>
        <begin position="20"/>
        <end position="119"/>
    </location>
</feature>
<evidence type="ECO:0000313" key="3">
    <source>
        <dbReference type="Proteomes" id="UP000236752"/>
    </source>
</evidence>